<feature type="domain" description="Type II methyltransferase M.TaqI-like" evidence="8">
    <location>
        <begin position="221"/>
        <end position="357"/>
    </location>
</feature>
<organism evidence="10 11">
    <name type="scientific">Eubacterium coprostanoligenes</name>
    <dbReference type="NCBI Taxonomy" id="290054"/>
    <lineage>
        <taxon>Bacteria</taxon>
        <taxon>Bacillati</taxon>
        <taxon>Bacillota</taxon>
        <taxon>Clostridia</taxon>
        <taxon>Eubacteriales</taxon>
        <taxon>Eubacteriaceae</taxon>
        <taxon>Eubacterium</taxon>
    </lineage>
</organism>
<evidence type="ECO:0000256" key="5">
    <source>
        <dbReference type="ARBA" id="ARBA00022747"/>
    </source>
</evidence>
<dbReference type="Pfam" id="PF07669">
    <property type="entry name" value="Eco57I"/>
    <property type="match status" value="1"/>
</dbReference>
<keyword evidence="4" id="KW-0949">S-adenosyl-L-methionine</keyword>
<evidence type="ECO:0000256" key="7">
    <source>
        <dbReference type="ARBA" id="ARBA00047942"/>
    </source>
</evidence>
<keyword evidence="6" id="KW-0238">DNA-binding</keyword>
<keyword evidence="11" id="KW-1185">Reference proteome</keyword>
<sequence length="612" mass="69480">MENLRISRREACEILSISTETASKWIKLGKLKMNDDKTFDKEYVERLAEENKTGSLLKSRRNKRLKDAVEIYGGYINSYKNREEVKRLLNDTDILSLDEIRGVLAYFARQLYAKTEQSNPEVFEALISDLTKNSVNSFCNNFNINLEFTPFDDTLGFVYISLLQFSNKKSKGMFFTPNRISDDIIEDLNSVTDLQNKMICDPCCGSGNFLLRLMKNGLSLNRIFGFDIDEISVALAKISLFLNDTNLTSEQLNSHIKCLDSLTELDNNFDVIIGNPPWGGSYDKEYRKAVRKSFLVAKRNGFDTFDLFIEKAIAMLNENGFLAYILPEALMNVSSHQKARELILNNASFKSVHYFGQTLKGSTSPVVALTLQKCDCGSTKNCRIKTKSNSFVIGSNRRIDSSNFNLNITDFEYEYLEQINSIKEPVFLKNNAVFAVGIITGNNKSYIKSERLPDTEPILKGTDIGKYTINEAHAFVHYDRSIFQQSAPPETYRAKEKILYRYISSTPVFAYDDRQMLPLNSCNVLIPQIDGLDIKYILAILNSSVAEFFFSKTFNSVEMLKSHIEALPIPVPTAQQQAKIISLVDEILNNSTEATIIQNELNSIVEKLYNLA</sequence>
<dbReference type="PROSITE" id="PS00092">
    <property type="entry name" value="N6_MTASE"/>
    <property type="match status" value="1"/>
</dbReference>
<evidence type="ECO:0000256" key="3">
    <source>
        <dbReference type="ARBA" id="ARBA00022679"/>
    </source>
</evidence>
<dbReference type="InterPro" id="IPR002052">
    <property type="entry name" value="DNA_methylase_N6_adenine_CS"/>
</dbReference>
<evidence type="ECO:0000256" key="4">
    <source>
        <dbReference type="ARBA" id="ARBA00022691"/>
    </source>
</evidence>
<dbReference type="EC" id="2.1.1.72" evidence="1"/>
<dbReference type="AlphaFoldDB" id="A0A1T4JTD4"/>
<dbReference type="InterPro" id="IPR011639">
    <property type="entry name" value="MethylTrfase_TaqI-like_dom"/>
</dbReference>
<dbReference type="EMBL" id="FUWW01000001">
    <property type="protein sequence ID" value="SJZ33355.1"/>
    <property type="molecule type" value="Genomic_DNA"/>
</dbReference>
<name>A0A1T4JTD4_9FIRM</name>
<keyword evidence="5" id="KW-0680">Restriction system</keyword>
<reference evidence="10 11" key="1">
    <citation type="submission" date="2017-02" db="EMBL/GenBank/DDBJ databases">
        <authorList>
            <person name="Peterson S.W."/>
        </authorList>
    </citation>
    <scope>NUCLEOTIDE SEQUENCE [LARGE SCALE GENOMIC DNA]</scope>
    <source>
        <strain evidence="10 11">ATCC 51222</strain>
    </source>
</reference>
<dbReference type="GO" id="GO:0003677">
    <property type="term" value="F:DNA binding"/>
    <property type="evidence" value="ECO:0007669"/>
    <property type="project" value="UniProtKB-KW"/>
</dbReference>
<dbReference type="Pfam" id="PF12950">
    <property type="entry name" value="TaqI_C"/>
    <property type="match status" value="1"/>
</dbReference>
<gene>
    <name evidence="10" type="ORF">SAMN02745114_00063</name>
</gene>
<evidence type="ECO:0000256" key="1">
    <source>
        <dbReference type="ARBA" id="ARBA00011900"/>
    </source>
</evidence>
<dbReference type="OrthoDB" id="9814572at2"/>
<dbReference type="InterPro" id="IPR029063">
    <property type="entry name" value="SAM-dependent_MTases_sf"/>
</dbReference>
<keyword evidence="3" id="KW-0808">Transferase</keyword>
<dbReference type="GO" id="GO:0032259">
    <property type="term" value="P:methylation"/>
    <property type="evidence" value="ECO:0007669"/>
    <property type="project" value="UniProtKB-KW"/>
</dbReference>
<dbReference type="CDD" id="cd02440">
    <property type="entry name" value="AdoMet_MTases"/>
    <property type="match status" value="1"/>
</dbReference>
<feature type="domain" description="TaqI-like C-terminal specificity" evidence="9">
    <location>
        <begin position="457"/>
        <end position="569"/>
    </location>
</feature>
<dbReference type="GO" id="GO:0009007">
    <property type="term" value="F:site-specific DNA-methyltransferase (adenine-specific) activity"/>
    <property type="evidence" value="ECO:0007669"/>
    <property type="project" value="UniProtKB-EC"/>
</dbReference>
<evidence type="ECO:0000259" key="9">
    <source>
        <dbReference type="Pfam" id="PF12950"/>
    </source>
</evidence>
<dbReference type="GO" id="GO:0009307">
    <property type="term" value="P:DNA restriction-modification system"/>
    <property type="evidence" value="ECO:0007669"/>
    <property type="project" value="UniProtKB-KW"/>
</dbReference>
<keyword evidence="2 10" id="KW-0489">Methyltransferase</keyword>
<evidence type="ECO:0000259" key="8">
    <source>
        <dbReference type="Pfam" id="PF07669"/>
    </source>
</evidence>
<dbReference type="PANTHER" id="PTHR33841">
    <property type="entry name" value="DNA METHYLTRANSFERASE YEEA-RELATED"/>
    <property type="match status" value="1"/>
</dbReference>
<dbReference type="InterPro" id="IPR050953">
    <property type="entry name" value="N4_N6_ade-DNA_methylase"/>
</dbReference>
<dbReference type="RefSeq" id="WP_078767582.1">
    <property type="nucleotide sequence ID" value="NZ_FUWW01000001.1"/>
</dbReference>
<dbReference type="SUPFAM" id="SSF116734">
    <property type="entry name" value="DNA methylase specificity domain"/>
    <property type="match status" value="1"/>
</dbReference>
<dbReference type="SUPFAM" id="SSF53335">
    <property type="entry name" value="S-adenosyl-L-methionine-dependent methyltransferases"/>
    <property type="match status" value="1"/>
</dbReference>
<evidence type="ECO:0000313" key="10">
    <source>
        <dbReference type="EMBL" id="SJZ33355.1"/>
    </source>
</evidence>
<dbReference type="PANTHER" id="PTHR33841:SF1">
    <property type="entry name" value="DNA METHYLTRANSFERASE A"/>
    <property type="match status" value="1"/>
</dbReference>
<dbReference type="PRINTS" id="PR00507">
    <property type="entry name" value="N12N6MTFRASE"/>
</dbReference>
<comment type="catalytic activity">
    <reaction evidence="7">
        <text>a 2'-deoxyadenosine in DNA + S-adenosyl-L-methionine = an N(6)-methyl-2'-deoxyadenosine in DNA + S-adenosyl-L-homocysteine + H(+)</text>
        <dbReference type="Rhea" id="RHEA:15197"/>
        <dbReference type="Rhea" id="RHEA-COMP:12418"/>
        <dbReference type="Rhea" id="RHEA-COMP:12419"/>
        <dbReference type="ChEBI" id="CHEBI:15378"/>
        <dbReference type="ChEBI" id="CHEBI:57856"/>
        <dbReference type="ChEBI" id="CHEBI:59789"/>
        <dbReference type="ChEBI" id="CHEBI:90615"/>
        <dbReference type="ChEBI" id="CHEBI:90616"/>
        <dbReference type="EC" id="2.1.1.72"/>
    </reaction>
</comment>
<protein>
    <recommendedName>
        <fullName evidence="1">site-specific DNA-methyltransferase (adenine-specific)</fullName>
        <ecNumber evidence="1">2.1.1.72</ecNumber>
    </recommendedName>
</protein>
<proteinExistence type="predicted"/>
<dbReference type="STRING" id="290054.SAMN02745114_00063"/>
<dbReference type="Proteomes" id="UP000190657">
    <property type="component" value="Unassembled WGS sequence"/>
</dbReference>
<evidence type="ECO:0000256" key="6">
    <source>
        <dbReference type="ARBA" id="ARBA00023125"/>
    </source>
</evidence>
<evidence type="ECO:0000256" key="2">
    <source>
        <dbReference type="ARBA" id="ARBA00022603"/>
    </source>
</evidence>
<evidence type="ECO:0000313" key="11">
    <source>
        <dbReference type="Proteomes" id="UP000190657"/>
    </source>
</evidence>
<dbReference type="Gene3D" id="3.40.50.150">
    <property type="entry name" value="Vaccinia Virus protein VP39"/>
    <property type="match status" value="1"/>
</dbReference>
<accession>A0A1T4JTD4</accession>
<dbReference type="InterPro" id="IPR025931">
    <property type="entry name" value="TaqI_C"/>
</dbReference>